<accession>A0A0A1SYJ0</accession>
<evidence type="ECO:0000256" key="4">
    <source>
        <dbReference type="ARBA" id="ARBA00022964"/>
    </source>
</evidence>
<dbReference type="STRING" id="1531966.A0A0A1SYJ0"/>
<dbReference type="GO" id="GO:0009712">
    <property type="term" value="P:catechol-containing compound metabolic process"/>
    <property type="evidence" value="ECO:0007669"/>
    <property type="project" value="InterPro"/>
</dbReference>
<evidence type="ECO:0000256" key="1">
    <source>
        <dbReference type="ARBA" id="ARBA00001965"/>
    </source>
</evidence>
<evidence type="ECO:0008006" key="11">
    <source>
        <dbReference type="Google" id="ProtNLM"/>
    </source>
</evidence>
<reference evidence="9 10" key="1">
    <citation type="journal article" date="2015" name="Genome Announc.">
        <title>Draft Genome Sequence and Gene Annotation of the Entomopathogenic Fungus Verticillium hemipterigenum.</title>
        <authorList>
            <person name="Horn F."/>
            <person name="Habel A."/>
            <person name="Scharf D.H."/>
            <person name="Dworschak J."/>
            <person name="Brakhage A.A."/>
            <person name="Guthke R."/>
            <person name="Hertweck C."/>
            <person name="Linde J."/>
        </authorList>
    </citation>
    <scope>NUCLEOTIDE SEQUENCE [LARGE SCALE GENOMIC DNA]</scope>
</reference>
<dbReference type="InterPro" id="IPR007535">
    <property type="entry name" value="Catechol_dOase_N"/>
</dbReference>
<dbReference type="OrthoDB" id="5238185at2759"/>
<dbReference type="AlphaFoldDB" id="A0A0A1SYJ0"/>
<dbReference type="Gene3D" id="2.60.130.10">
    <property type="entry name" value="Aromatic compound dioxygenase"/>
    <property type="match status" value="1"/>
</dbReference>
<evidence type="ECO:0000256" key="5">
    <source>
        <dbReference type="ARBA" id="ARBA00023002"/>
    </source>
</evidence>
<comment type="cofactor">
    <cofactor evidence="1">
        <name>Fe(3+)</name>
        <dbReference type="ChEBI" id="CHEBI:29034"/>
    </cofactor>
</comment>
<keyword evidence="3" id="KW-0479">Metal-binding</keyword>
<comment type="similarity">
    <text evidence="2">Belongs to the intradiol ring-cleavage dioxygenase family.</text>
</comment>
<dbReference type="InterPro" id="IPR015889">
    <property type="entry name" value="Intradiol_dOase_core"/>
</dbReference>
<dbReference type="PANTHER" id="PTHR33711">
    <property type="entry name" value="DIOXYGENASE, PUTATIVE (AFU_ORTHOLOGUE AFUA_2G02910)-RELATED"/>
    <property type="match status" value="1"/>
</dbReference>
<name>A0A0A1SYJ0_9HYPO</name>
<dbReference type="HOGENOM" id="CLU_046727_1_1_1"/>
<dbReference type="PANTHER" id="PTHR33711:SF7">
    <property type="entry name" value="INTRADIOL RING-CLEAVAGE DIOXYGENASES DOMAIN-CONTAINING PROTEIN-RELATED"/>
    <property type="match status" value="1"/>
</dbReference>
<evidence type="ECO:0000313" key="9">
    <source>
        <dbReference type="EMBL" id="CEJ89836.1"/>
    </source>
</evidence>
<dbReference type="Proteomes" id="UP000039046">
    <property type="component" value="Unassembled WGS sequence"/>
</dbReference>
<feature type="domain" description="Catechol dioxygenase N-terminal" evidence="8">
    <location>
        <begin position="26"/>
        <end position="98"/>
    </location>
</feature>
<evidence type="ECO:0000256" key="3">
    <source>
        <dbReference type="ARBA" id="ARBA00022723"/>
    </source>
</evidence>
<organism evidence="9 10">
    <name type="scientific">[Torrubiella] hemipterigena</name>
    <dbReference type="NCBI Taxonomy" id="1531966"/>
    <lineage>
        <taxon>Eukaryota</taxon>
        <taxon>Fungi</taxon>
        <taxon>Dikarya</taxon>
        <taxon>Ascomycota</taxon>
        <taxon>Pezizomycotina</taxon>
        <taxon>Sordariomycetes</taxon>
        <taxon>Hypocreomycetidae</taxon>
        <taxon>Hypocreales</taxon>
        <taxon>Clavicipitaceae</taxon>
        <taxon>Clavicipitaceae incertae sedis</taxon>
        <taxon>'Torrubiella' clade</taxon>
    </lineage>
</organism>
<sequence length="288" mass="32262">MAPTAKVEYDAKFTDAVIASIGDGTDPRLKEIITSLIRHSHDFFRDINLNTDEFMTGLKYINWAGQMSNERRNEGLLLTDILGLESLSDEITYKNAAANSDVTSSAILGPFWREDTPHRDFGTTISFDTPADAEVAYMFGVVRDAKTGKPIPNATVDIWEASTNGLYEQQDQNQREHNLRGIFTTNAQGEYALYCIRPTPYPVPNDGPAGKLLELLQRHPYRPAHIHLMVKANGYLSITTQIFDKRTKYLEDDSVFAAKGDLLVDFVPREGDPEAKLQCEYNIALAPQ</sequence>
<evidence type="ECO:0000313" key="10">
    <source>
        <dbReference type="Proteomes" id="UP000039046"/>
    </source>
</evidence>
<dbReference type="Pfam" id="PF04444">
    <property type="entry name" value="Dioxygenase_N"/>
    <property type="match status" value="1"/>
</dbReference>
<dbReference type="GO" id="GO:0008199">
    <property type="term" value="F:ferric iron binding"/>
    <property type="evidence" value="ECO:0007669"/>
    <property type="project" value="InterPro"/>
</dbReference>
<dbReference type="InterPro" id="IPR050770">
    <property type="entry name" value="Intradiol_RC_Dioxygenase"/>
</dbReference>
<protein>
    <recommendedName>
        <fullName evidence="11">Catechol dioxygenase</fullName>
    </recommendedName>
</protein>
<gene>
    <name evidence="9" type="ORF">VHEMI05660</name>
</gene>
<evidence type="ECO:0000259" key="7">
    <source>
        <dbReference type="Pfam" id="PF00775"/>
    </source>
</evidence>
<keyword evidence="10" id="KW-1185">Reference proteome</keyword>
<dbReference type="InterPro" id="IPR000627">
    <property type="entry name" value="Intradiol_dOase_C"/>
</dbReference>
<feature type="domain" description="Intradiol ring-cleavage dioxygenases" evidence="7">
    <location>
        <begin position="108"/>
        <end position="286"/>
    </location>
</feature>
<dbReference type="GO" id="GO:0018576">
    <property type="term" value="F:catechol 1,2-dioxygenase activity"/>
    <property type="evidence" value="ECO:0007669"/>
    <property type="project" value="InterPro"/>
</dbReference>
<dbReference type="EMBL" id="CDHN01000003">
    <property type="protein sequence ID" value="CEJ89836.1"/>
    <property type="molecule type" value="Genomic_DNA"/>
</dbReference>
<dbReference type="Pfam" id="PF00775">
    <property type="entry name" value="Dioxygenase_C"/>
    <property type="match status" value="1"/>
</dbReference>
<dbReference type="SUPFAM" id="SSF49482">
    <property type="entry name" value="Aromatic compound dioxygenase"/>
    <property type="match status" value="1"/>
</dbReference>
<evidence type="ECO:0000259" key="8">
    <source>
        <dbReference type="Pfam" id="PF04444"/>
    </source>
</evidence>
<keyword evidence="4" id="KW-0223">Dioxygenase</keyword>
<proteinExistence type="inferred from homology"/>
<keyword evidence="6" id="KW-0408">Iron</keyword>
<evidence type="ECO:0000256" key="6">
    <source>
        <dbReference type="ARBA" id="ARBA00023004"/>
    </source>
</evidence>
<keyword evidence="5" id="KW-0560">Oxidoreductase</keyword>
<evidence type="ECO:0000256" key="2">
    <source>
        <dbReference type="ARBA" id="ARBA00007825"/>
    </source>
</evidence>